<dbReference type="SUPFAM" id="SSF56784">
    <property type="entry name" value="HAD-like"/>
    <property type="match status" value="1"/>
</dbReference>
<sequence>MSRPKQPKVLLFDIGGVCVISPFQAILDYELTLGIPPGWVNYSISKASPNGFWHRLERGEIPLDAAFFDGFNRDLHDPALWKKFYEREQLKNDNLAQTLLPPLPALDGEWLFNKMMHTSQEPDPWMSPALKSLRESDSYILGALSNTMIFPPGHALYHADYFKHPLRQSFDVFISSAHVGLRKPDPAVYKLAVATLDQYAKDNAASERGSRCGWQVGVRADDILFLDDIGENLKVAAAQGFRTIKVPLGKSYEAVEELEHVTGLKLQGHHPKSHSSTTTKAKI</sequence>
<dbReference type="PANTHER" id="PTHR47829:SF1">
    <property type="entry name" value="HAD FAMILY PHOSPHATASE"/>
    <property type="match status" value="1"/>
</dbReference>
<dbReference type="CDD" id="cd02603">
    <property type="entry name" value="HAD_sEH-N_like"/>
    <property type="match status" value="1"/>
</dbReference>
<dbReference type="SFLD" id="SFLDG01129">
    <property type="entry name" value="C1.5:_HAD__Beta-PGM__Phosphata"/>
    <property type="match status" value="1"/>
</dbReference>
<comment type="caution">
    <text evidence="1">The sequence shown here is derived from an EMBL/GenBank/DDBJ whole genome shotgun (WGS) entry which is preliminary data.</text>
</comment>
<accession>A0A367L0Z9</accession>
<name>A0A367L0Z9_9HYPO</name>
<dbReference type="Proteomes" id="UP000253664">
    <property type="component" value="Unassembled WGS sequence"/>
</dbReference>
<dbReference type="PANTHER" id="PTHR47829">
    <property type="entry name" value="HYDROLASE, PUTATIVE (AFU_ORTHOLOGUE AFUA_1G12880)-RELATED"/>
    <property type="match status" value="1"/>
</dbReference>
<dbReference type="InterPro" id="IPR023198">
    <property type="entry name" value="PGP-like_dom2"/>
</dbReference>
<organism evidence="1 2">
    <name type="scientific">Ophiocordyceps polyrhachis-furcata BCC 54312</name>
    <dbReference type="NCBI Taxonomy" id="1330021"/>
    <lineage>
        <taxon>Eukaryota</taxon>
        <taxon>Fungi</taxon>
        <taxon>Dikarya</taxon>
        <taxon>Ascomycota</taxon>
        <taxon>Pezizomycotina</taxon>
        <taxon>Sordariomycetes</taxon>
        <taxon>Hypocreomycetidae</taxon>
        <taxon>Hypocreales</taxon>
        <taxon>Ophiocordycipitaceae</taxon>
        <taxon>Ophiocordyceps</taxon>
    </lineage>
</organism>
<dbReference type="Gene3D" id="1.10.150.240">
    <property type="entry name" value="Putative phosphatase, domain 2"/>
    <property type="match status" value="1"/>
</dbReference>
<dbReference type="InterPro" id="IPR052898">
    <property type="entry name" value="ACAD10-like"/>
</dbReference>
<dbReference type="InterPro" id="IPR023214">
    <property type="entry name" value="HAD_sf"/>
</dbReference>
<dbReference type="Gene3D" id="3.40.50.1000">
    <property type="entry name" value="HAD superfamily/HAD-like"/>
    <property type="match status" value="1"/>
</dbReference>
<dbReference type="AlphaFoldDB" id="A0A367L0Z9"/>
<dbReference type="OrthoDB" id="1694274at2759"/>
<dbReference type="EMBL" id="LKCN02000021">
    <property type="protein sequence ID" value="RCI08110.1"/>
    <property type="molecule type" value="Genomic_DNA"/>
</dbReference>
<evidence type="ECO:0000313" key="1">
    <source>
        <dbReference type="EMBL" id="RCI08110.1"/>
    </source>
</evidence>
<keyword evidence="2" id="KW-1185">Reference proteome</keyword>
<dbReference type="InterPro" id="IPR036412">
    <property type="entry name" value="HAD-like_sf"/>
</dbReference>
<protein>
    <submittedName>
        <fullName evidence="1">Uncharacterized protein</fullName>
    </submittedName>
</protein>
<evidence type="ECO:0000313" key="2">
    <source>
        <dbReference type="Proteomes" id="UP000253664"/>
    </source>
</evidence>
<dbReference type="STRING" id="1330021.A0A367L0Z9"/>
<gene>
    <name evidence="1" type="ORF">L249_6353</name>
</gene>
<reference evidence="1 2" key="1">
    <citation type="journal article" date="2015" name="BMC Genomics">
        <title>Insights from the genome of Ophiocordyceps polyrhachis-furcata to pathogenicity and host specificity in insect fungi.</title>
        <authorList>
            <person name="Wichadakul D."/>
            <person name="Kobmoo N."/>
            <person name="Ingsriswang S."/>
            <person name="Tangphatsornruang S."/>
            <person name="Chantasingh D."/>
            <person name="Luangsa-ard J.J."/>
            <person name="Eurwilaichitr L."/>
        </authorList>
    </citation>
    <scope>NUCLEOTIDE SEQUENCE [LARGE SCALE GENOMIC DNA]</scope>
    <source>
        <strain evidence="1 2">BCC 54312</strain>
    </source>
</reference>
<dbReference type="SFLD" id="SFLDS00003">
    <property type="entry name" value="Haloacid_Dehalogenase"/>
    <property type="match status" value="1"/>
</dbReference>
<proteinExistence type="predicted"/>